<dbReference type="EMBL" id="MCFG01000407">
    <property type="protein sequence ID" value="ORX71009.1"/>
    <property type="molecule type" value="Genomic_DNA"/>
</dbReference>
<reference evidence="2 3" key="1">
    <citation type="submission" date="2016-08" db="EMBL/GenBank/DDBJ databases">
        <title>A Parts List for Fungal Cellulosomes Revealed by Comparative Genomics.</title>
        <authorList>
            <consortium name="DOE Joint Genome Institute"/>
            <person name="Haitjema C.H."/>
            <person name="Gilmore S.P."/>
            <person name="Henske J.K."/>
            <person name="Solomon K.V."/>
            <person name="De Groot R."/>
            <person name="Kuo A."/>
            <person name="Mondo S.J."/>
            <person name="Salamov A.A."/>
            <person name="Labutti K."/>
            <person name="Zhao Z."/>
            <person name="Chiniquy J."/>
            <person name="Barry K."/>
            <person name="Brewer H.M."/>
            <person name="Purvine S.O."/>
            <person name="Wright A.T."/>
            <person name="Boxma B."/>
            <person name="Van Alen T."/>
            <person name="Hackstein J.H."/>
            <person name="Baker S.E."/>
            <person name="Grigoriev I.V."/>
            <person name="O'Malley M.A."/>
        </authorList>
    </citation>
    <scope>NUCLEOTIDE SEQUENCE [LARGE SCALE GENOMIC DNA]</scope>
    <source>
        <strain evidence="2 3">S4</strain>
    </source>
</reference>
<evidence type="ECO:0008006" key="4">
    <source>
        <dbReference type="Google" id="ProtNLM"/>
    </source>
</evidence>
<accession>A0A1Y1WBU1</accession>
<dbReference type="OrthoDB" id="10632385at2759"/>
<keyword evidence="1" id="KW-0732">Signal</keyword>
<reference evidence="2 3" key="2">
    <citation type="submission" date="2016-08" db="EMBL/GenBank/DDBJ databases">
        <title>Pervasive Adenine N6-methylation of Active Genes in Fungi.</title>
        <authorList>
            <consortium name="DOE Joint Genome Institute"/>
            <person name="Mondo S.J."/>
            <person name="Dannebaum R.O."/>
            <person name="Kuo R.C."/>
            <person name="Labutti K."/>
            <person name="Haridas S."/>
            <person name="Kuo A."/>
            <person name="Salamov A."/>
            <person name="Ahrendt S.R."/>
            <person name="Lipzen A."/>
            <person name="Sullivan W."/>
            <person name="Andreopoulos W.B."/>
            <person name="Clum A."/>
            <person name="Lindquist E."/>
            <person name="Daum C."/>
            <person name="Ramamoorthy G.K."/>
            <person name="Gryganskyi A."/>
            <person name="Culley D."/>
            <person name="Magnuson J.K."/>
            <person name="James T.Y."/>
            <person name="O'Malley M.A."/>
            <person name="Stajich J.E."/>
            <person name="Spatafora J.W."/>
            <person name="Visel A."/>
            <person name="Grigoriev I.V."/>
        </authorList>
    </citation>
    <scope>NUCLEOTIDE SEQUENCE [LARGE SCALE GENOMIC DNA]</scope>
    <source>
        <strain evidence="2 3">S4</strain>
    </source>
</reference>
<proteinExistence type="predicted"/>
<comment type="caution">
    <text evidence="2">The sequence shown here is derived from an EMBL/GenBank/DDBJ whole genome shotgun (WGS) entry which is preliminary data.</text>
</comment>
<evidence type="ECO:0000256" key="1">
    <source>
        <dbReference type="SAM" id="SignalP"/>
    </source>
</evidence>
<organism evidence="2 3">
    <name type="scientific">Anaeromyces robustus</name>
    <dbReference type="NCBI Taxonomy" id="1754192"/>
    <lineage>
        <taxon>Eukaryota</taxon>
        <taxon>Fungi</taxon>
        <taxon>Fungi incertae sedis</taxon>
        <taxon>Chytridiomycota</taxon>
        <taxon>Chytridiomycota incertae sedis</taxon>
        <taxon>Neocallimastigomycetes</taxon>
        <taxon>Neocallimastigales</taxon>
        <taxon>Neocallimastigaceae</taxon>
        <taxon>Anaeromyces</taxon>
    </lineage>
</organism>
<evidence type="ECO:0000313" key="2">
    <source>
        <dbReference type="EMBL" id="ORX71009.1"/>
    </source>
</evidence>
<name>A0A1Y1WBU1_9FUNG</name>
<evidence type="ECO:0000313" key="3">
    <source>
        <dbReference type="Proteomes" id="UP000193944"/>
    </source>
</evidence>
<protein>
    <recommendedName>
        <fullName evidence="4">Ubiquitin 3 binding protein But2 C-terminal domain-containing protein</fullName>
    </recommendedName>
</protein>
<feature type="chain" id="PRO_5012237387" description="Ubiquitin 3 binding protein But2 C-terminal domain-containing protein" evidence="1">
    <location>
        <begin position="19"/>
        <end position="184"/>
    </location>
</feature>
<feature type="signal peptide" evidence="1">
    <location>
        <begin position="1"/>
        <end position="18"/>
    </location>
</feature>
<dbReference type="AlphaFoldDB" id="A0A1Y1WBU1"/>
<keyword evidence="3" id="KW-1185">Reference proteome</keyword>
<dbReference type="Proteomes" id="UP000193944">
    <property type="component" value="Unassembled WGS sequence"/>
</dbReference>
<sequence>MKLFSFFTFTTLLALSWAEVYRMPLYNINTYTYVNNKKDYLSLKSIDAGIFSKDINEELTYCYYVYERNSKNYVECKVKIAKYGISSFKDQHYLLRFNFDEEPSCAVGSSNENTTINKVYLYNVDKKDKFKEVKVVGEKKYDQFKVGDHLDYSGKKQYFEFELYSKCVFTLPYSFGEILAIEEN</sequence>
<gene>
    <name evidence="2" type="ORF">BCR32DRAFT_330117</name>
</gene>